<comment type="caution">
    <text evidence="2">The sequence shown here is derived from an EMBL/GenBank/DDBJ whole genome shotgun (WGS) entry which is preliminary data.</text>
</comment>
<keyword evidence="1" id="KW-0472">Membrane</keyword>
<accession>A0A7W8IMP9</accession>
<name>A0A7W8IMP9_9BACT</name>
<dbReference type="Proteomes" id="UP000568106">
    <property type="component" value="Unassembled WGS sequence"/>
</dbReference>
<feature type="transmembrane region" description="Helical" evidence="1">
    <location>
        <begin position="30"/>
        <end position="47"/>
    </location>
</feature>
<keyword evidence="3" id="KW-1185">Reference proteome</keyword>
<keyword evidence="1" id="KW-1133">Transmembrane helix</keyword>
<gene>
    <name evidence="2" type="ORF">HDF09_003882</name>
</gene>
<feature type="transmembrane region" description="Helical" evidence="1">
    <location>
        <begin position="7"/>
        <end position="24"/>
    </location>
</feature>
<reference evidence="2" key="1">
    <citation type="submission" date="2020-08" db="EMBL/GenBank/DDBJ databases">
        <title>Genomic Encyclopedia of Type Strains, Phase IV (KMG-V): Genome sequencing to study the core and pangenomes of soil and plant-associated prokaryotes.</title>
        <authorList>
            <person name="Whitman W."/>
        </authorList>
    </citation>
    <scope>NUCLEOTIDE SEQUENCE [LARGE SCALE GENOMIC DNA]</scope>
    <source>
        <strain evidence="2">M8UP27</strain>
    </source>
</reference>
<organism evidence="2 3">
    <name type="scientific">Tunturiibacter empetritectus</name>
    <dbReference type="NCBI Taxonomy" id="3069691"/>
    <lineage>
        <taxon>Bacteria</taxon>
        <taxon>Pseudomonadati</taxon>
        <taxon>Acidobacteriota</taxon>
        <taxon>Terriglobia</taxon>
        <taxon>Terriglobales</taxon>
        <taxon>Acidobacteriaceae</taxon>
        <taxon>Tunturiibacter</taxon>
    </lineage>
</organism>
<dbReference type="EMBL" id="JACHDY010000007">
    <property type="protein sequence ID" value="MBB5319176.1"/>
    <property type="molecule type" value="Genomic_DNA"/>
</dbReference>
<evidence type="ECO:0000256" key="1">
    <source>
        <dbReference type="SAM" id="Phobius"/>
    </source>
</evidence>
<dbReference type="AlphaFoldDB" id="A0A7W8IMP9"/>
<evidence type="ECO:0000313" key="2">
    <source>
        <dbReference type="EMBL" id="MBB5319176.1"/>
    </source>
</evidence>
<proteinExistence type="predicted"/>
<evidence type="ECO:0000313" key="3">
    <source>
        <dbReference type="Proteomes" id="UP000568106"/>
    </source>
</evidence>
<protein>
    <submittedName>
        <fullName evidence="2">Uncharacterized protein</fullName>
    </submittedName>
</protein>
<sequence>MSFGIYAIGYLVLIAGVAYLAHLMHIPQHYIVAIALIMLGVGIVTGVQTTRQRDPS</sequence>
<keyword evidence="1" id="KW-0812">Transmembrane</keyword>